<feature type="region of interest" description="Disordered" evidence="3">
    <location>
        <begin position="274"/>
        <end position="316"/>
    </location>
</feature>
<dbReference type="AlphaFoldDB" id="U6GVN2"/>
<dbReference type="GeneID" id="25274780"/>
<name>U6GVN2_EIMAC</name>
<gene>
    <name evidence="4" type="ORF">EAH_00067100</name>
</gene>
<dbReference type="SUPFAM" id="SSF50447">
    <property type="entry name" value="Translation proteins"/>
    <property type="match status" value="1"/>
</dbReference>
<keyword evidence="2" id="KW-0342">GTP-binding</keyword>
<keyword evidence="4" id="KW-0251">Elongation factor</keyword>
<protein>
    <submittedName>
        <fullName evidence="4">Elongation factor Tu GTP-binding domain-containing protein, putative</fullName>
    </submittedName>
</protein>
<feature type="compositionally biased region" description="Basic and acidic residues" evidence="3">
    <location>
        <begin position="285"/>
        <end position="295"/>
    </location>
</feature>
<dbReference type="GO" id="GO:0003746">
    <property type="term" value="F:translation elongation factor activity"/>
    <property type="evidence" value="ECO:0007669"/>
    <property type="project" value="UniProtKB-KW"/>
</dbReference>
<dbReference type="SUPFAM" id="SSF52156">
    <property type="entry name" value="Initiation factor IF2/eIF5b, domain 3"/>
    <property type="match status" value="1"/>
</dbReference>
<dbReference type="OrthoDB" id="354801at2759"/>
<proteinExistence type="predicted"/>
<dbReference type="InterPro" id="IPR015760">
    <property type="entry name" value="TIF_IF2"/>
</dbReference>
<keyword evidence="1" id="KW-0547">Nucleotide-binding</keyword>
<dbReference type="PANTHER" id="PTHR43381:SF20">
    <property type="entry name" value="TRANSLATION INITIATION FACTOR IF-2, MITOCHONDRIAL"/>
    <property type="match status" value="1"/>
</dbReference>
<dbReference type="RefSeq" id="XP_013248054.1">
    <property type="nucleotide sequence ID" value="XM_013392600.1"/>
</dbReference>
<dbReference type="Gene3D" id="3.40.50.10050">
    <property type="entry name" value="Translation initiation factor IF- 2, domain 3"/>
    <property type="match status" value="1"/>
</dbReference>
<evidence type="ECO:0000313" key="5">
    <source>
        <dbReference type="Proteomes" id="UP000018050"/>
    </source>
</evidence>
<dbReference type="Proteomes" id="UP000018050">
    <property type="component" value="Unassembled WGS sequence"/>
</dbReference>
<dbReference type="GO" id="GO:0005737">
    <property type="term" value="C:cytoplasm"/>
    <property type="evidence" value="ECO:0007669"/>
    <property type="project" value="TreeGrafter"/>
</dbReference>
<dbReference type="VEuPathDB" id="ToxoDB:EAH_00067100"/>
<evidence type="ECO:0000256" key="1">
    <source>
        <dbReference type="ARBA" id="ARBA00022741"/>
    </source>
</evidence>
<dbReference type="EMBL" id="HG672572">
    <property type="protein sequence ID" value="CDI82599.1"/>
    <property type="molecule type" value="Genomic_DNA"/>
</dbReference>
<reference evidence="4" key="1">
    <citation type="submission" date="2013-10" db="EMBL/GenBank/DDBJ databases">
        <title>Genomic analysis of the causative agents of coccidiosis in chickens.</title>
        <authorList>
            <person name="Reid A.J."/>
            <person name="Blake D."/>
            <person name="Billington K."/>
            <person name="Browne H."/>
            <person name="Dunn M."/>
            <person name="Hung S."/>
            <person name="Kawahara F."/>
            <person name="Miranda-Saavedra D."/>
            <person name="Mourier T."/>
            <person name="Nagra H."/>
            <person name="Otto T.D."/>
            <person name="Rawlings N."/>
            <person name="Sanchez A."/>
            <person name="Sanders M."/>
            <person name="Subramaniam C."/>
            <person name="Tay Y."/>
            <person name="Dear P."/>
            <person name="Doerig C."/>
            <person name="Gruber A."/>
            <person name="Parkinson J."/>
            <person name="Shirley M."/>
            <person name="Wan K.L."/>
            <person name="Berriman M."/>
            <person name="Tomley F."/>
            <person name="Pain A."/>
        </authorList>
    </citation>
    <scope>NUCLEOTIDE SEQUENCE</scope>
    <source>
        <strain evidence="4">Houghton</strain>
    </source>
</reference>
<organism evidence="4 5">
    <name type="scientific">Eimeria acervulina</name>
    <name type="common">Coccidian parasite</name>
    <dbReference type="NCBI Taxonomy" id="5801"/>
    <lineage>
        <taxon>Eukaryota</taxon>
        <taxon>Sar</taxon>
        <taxon>Alveolata</taxon>
        <taxon>Apicomplexa</taxon>
        <taxon>Conoidasida</taxon>
        <taxon>Coccidia</taxon>
        <taxon>Eucoccidiorida</taxon>
        <taxon>Eimeriorina</taxon>
        <taxon>Eimeriidae</taxon>
        <taxon>Eimeria</taxon>
    </lineage>
</organism>
<feature type="compositionally biased region" description="Gly residues" evidence="3">
    <location>
        <begin position="96"/>
        <end position="125"/>
    </location>
</feature>
<feature type="region of interest" description="Disordered" evidence="3">
    <location>
        <begin position="88"/>
        <end position="127"/>
    </location>
</feature>
<keyword evidence="5" id="KW-1185">Reference proteome</keyword>
<dbReference type="InterPro" id="IPR036925">
    <property type="entry name" value="TIF_IF2_dom3_sf"/>
</dbReference>
<dbReference type="PANTHER" id="PTHR43381">
    <property type="entry name" value="TRANSLATION INITIATION FACTOR IF-2-RELATED"/>
    <property type="match status" value="1"/>
</dbReference>
<dbReference type="InterPro" id="IPR009000">
    <property type="entry name" value="Transl_B-barrel_sf"/>
</dbReference>
<evidence type="ECO:0000313" key="4">
    <source>
        <dbReference type="EMBL" id="CDI82599.1"/>
    </source>
</evidence>
<reference evidence="4" key="2">
    <citation type="submission" date="2013-10" db="EMBL/GenBank/DDBJ databases">
        <authorList>
            <person name="Aslett M."/>
        </authorList>
    </citation>
    <scope>NUCLEOTIDE SEQUENCE</scope>
    <source>
        <strain evidence="4">Houghton</strain>
    </source>
</reference>
<keyword evidence="4" id="KW-0648">Protein biosynthesis</keyword>
<dbReference type="GO" id="GO:0005525">
    <property type="term" value="F:GTP binding"/>
    <property type="evidence" value="ECO:0007669"/>
    <property type="project" value="UniProtKB-KW"/>
</dbReference>
<dbReference type="Gene3D" id="2.40.30.10">
    <property type="entry name" value="Translation factors"/>
    <property type="match status" value="1"/>
</dbReference>
<evidence type="ECO:0000256" key="3">
    <source>
        <dbReference type="SAM" id="MobiDB-lite"/>
    </source>
</evidence>
<accession>U6GVN2</accession>
<feature type="non-terminal residue" evidence="4">
    <location>
        <position position="372"/>
    </location>
</feature>
<dbReference type="GO" id="GO:0003743">
    <property type="term" value="F:translation initiation factor activity"/>
    <property type="evidence" value="ECO:0007669"/>
    <property type="project" value="TreeGrafter"/>
</dbReference>
<sequence length="372" mass="39339">MFIPVSARTGYGLSDLEACIALLAESLLHLSLPPPPAAGAPVAAARGFVLEVRVHPKRGRVLHAIVRSGYLQEGAWVAVGPHYGRIKKLYKPQGGPQDGGPQGGGPLVGAPHGGGPQRGPKGGPQGAPIRVPFAGMNEAVEIAGLGDLEASAGQLIVQTKTQQQAAKLAAMAQRALEGWWDCGLHRRELPRRKVLRPRKQKTRCVGPKATISASECLRHLGGSVLPEVGLVLKAGDQGSLEALLMWIDTANKKTKEENLSPAVALALEQARASPTAALINQPRQTNKDKGDKEKEEREDEDTGKQTQGDKDKPAAAAAAAAAYRKSLLQQWRPLRVVRSGVGPLTVSDVHYAQLTGALVFAFGVPLLDGVKQ</sequence>
<evidence type="ECO:0000256" key="2">
    <source>
        <dbReference type="ARBA" id="ARBA00023134"/>
    </source>
</evidence>